<evidence type="ECO:0000256" key="1">
    <source>
        <dbReference type="SAM" id="MobiDB-lite"/>
    </source>
</evidence>
<dbReference type="EMBL" id="QJNU01001046">
    <property type="protein sequence ID" value="RYO80487.1"/>
    <property type="molecule type" value="Genomic_DNA"/>
</dbReference>
<dbReference type="OrthoDB" id="4726550at2759"/>
<proteinExistence type="predicted"/>
<gene>
    <name evidence="2" type="ORF">DL764_009892</name>
</gene>
<evidence type="ECO:0000313" key="2">
    <source>
        <dbReference type="EMBL" id="RYO80487.1"/>
    </source>
</evidence>
<feature type="region of interest" description="Disordered" evidence="1">
    <location>
        <begin position="1"/>
        <end position="90"/>
    </location>
</feature>
<dbReference type="AlphaFoldDB" id="A0A4Q4STT3"/>
<keyword evidence="3" id="KW-1185">Reference proteome</keyword>
<comment type="caution">
    <text evidence="2">The sequence shown here is derived from an EMBL/GenBank/DDBJ whole genome shotgun (WGS) entry which is preliminary data.</text>
</comment>
<organism evidence="2 3">
    <name type="scientific">Monosporascus ibericus</name>
    <dbReference type="NCBI Taxonomy" id="155417"/>
    <lineage>
        <taxon>Eukaryota</taxon>
        <taxon>Fungi</taxon>
        <taxon>Dikarya</taxon>
        <taxon>Ascomycota</taxon>
        <taxon>Pezizomycotina</taxon>
        <taxon>Sordariomycetes</taxon>
        <taxon>Xylariomycetidae</taxon>
        <taxon>Xylariales</taxon>
        <taxon>Xylariales incertae sedis</taxon>
        <taxon>Monosporascus</taxon>
    </lineage>
</organism>
<accession>A0A4Q4STT3</accession>
<reference evidence="2 3" key="1">
    <citation type="submission" date="2018-06" db="EMBL/GenBank/DDBJ databases">
        <title>Complete Genomes of Monosporascus.</title>
        <authorList>
            <person name="Robinson A.J."/>
            <person name="Natvig D.O."/>
        </authorList>
    </citation>
    <scope>NUCLEOTIDE SEQUENCE [LARGE SCALE GENOMIC DNA]</scope>
    <source>
        <strain evidence="2 3">CBS 110550</strain>
    </source>
</reference>
<evidence type="ECO:0000313" key="3">
    <source>
        <dbReference type="Proteomes" id="UP000293360"/>
    </source>
</evidence>
<dbReference type="Proteomes" id="UP000293360">
    <property type="component" value="Unassembled WGS sequence"/>
</dbReference>
<feature type="compositionally biased region" description="Basic and acidic residues" evidence="1">
    <location>
        <begin position="28"/>
        <end position="37"/>
    </location>
</feature>
<protein>
    <submittedName>
        <fullName evidence="2">Uncharacterized protein</fullName>
    </submittedName>
</protein>
<name>A0A4Q4STT3_9PEZI</name>
<feature type="compositionally biased region" description="Basic and acidic residues" evidence="1">
    <location>
        <begin position="68"/>
        <end position="90"/>
    </location>
</feature>
<sequence>MADQGSMHPDVMPGQSDKGQEQTIPLMKTRETQKMSNDETANDDESRVEPDTPDTAPAKRLPTHCKGMPKDWDKNRQSAETKDLPKTSTS</sequence>